<gene>
    <name evidence="2" type="ORF">GSY69_06510</name>
</gene>
<accession>A0A6N9H6P2</accession>
<evidence type="ECO:0000256" key="1">
    <source>
        <dbReference type="SAM" id="MobiDB-lite"/>
    </source>
</evidence>
<feature type="region of interest" description="Disordered" evidence="1">
    <location>
        <begin position="1"/>
        <end position="56"/>
    </location>
</feature>
<dbReference type="Proteomes" id="UP000469215">
    <property type="component" value="Unassembled WGS sequence"/>
</dbReference>
<keyword evidence="3" id="KW-1185">Reference proteome</keyword>
<evidence type="ECO:0000313" key="2">
    <source>
        <dbReference type="EMBL" id="MYM19629.1"/>
    </source>
</evidence>
<feature type="compositionally biased region" description="Gly residues" evidence="1">
    <location>
        <begin position="9"/>
        <end position="19"/>
    </location>
</feature>
<proteinExistence type="predicted"/>
<evidence type="ECO:0000313" key="3">
    <source>
        <dbReference type="Proteomes" id="UP000469215"/>
    </source>
</evidence>
<organism evidence="2 3">
    <name type="scientific">Brevibacterium rongguiense</name>
    <dbReference type="NCBI Taxonomy" id="2695267"/>
    <lineage>
        <taxon>Bacteria</taxon>
        <taxon>Bacillati</taxon>
        <taxon>Actinomycetota</taxon>
        <taxon>Actinomycetes</taxon>
        <taxon>Micrococcales</taxon>
        <taxon>Brevibacteriaceae</taxon>
        <taxon>Brevibacterium</taxon>
    </lineage>
</organism>
<sequence length="228" mass="23200">MIPSDDGHATGGAPVGSGGEAQAQPAEPGAPAAPAAPPAPTAPVSPPGPATGHRQPDAERFDALFADLAAAEEGRDAHERAGGYSDLVAEAYADSELAARLAGSVGRPVELRTARASAAGRLTAVGRGWCIVRDGASGLRVLVNAARLVRVRLRGRAHAGERGISALSMGAPLRQWTAEGRAVRVELSDGGSSEGALDAVARDYVQLRGAHGFDVLPFAAIELVAELR</sequence>
<dbReference type="AlphaFoldDB" id="A0A6N9H6P2"/>
<name>A0A6N9H6P2_9MICO</name>
<comment type="caution">
    <text evidence="2">The sequence shown here is derived from an EMBL/GenBank/DDBJ whole genome shotgun (WGS) entry which is preliminary data.</text>
</comment>
<feature type="compositionally biased region" description="Low complexity" evidence="1">
    <location>
        <begin position="20"/>
        <end position="33"/>
    </location>
</feature>
<reference evidence="2 3" key="1">
    <citation type="submission" date="2020-01" db="EMBL/GenBank/DDBJ databases">
        <authorList>
            <person name="Deng T."/>
        </authorList>
    </citation>
    <scope>NUCLEOTIDE SEQUENCE [LARGE SCALE GENOMIC DNA]</scope>
    <source>
        <strain evidence="2 3">5221</strain>
    </source>
</reference>
<feature type="compositionally biased region" description="Pro residues" evidence="1">
    <location>
        <begin position="34"/>
        <end position="49"/>
    </location>
</feature>
<dbReference type="EMBL" id="WWEQ01000021">
    <property type="protein sequence ID" value="MYM19629.1"/>
    <property type="molecule type" value="Genomic_DNA"/>
</dbReference>
<protein>
    <submittedName>
        <fullName evidence="2">Uncharacterized protein</fullName>
    </submittedName>
</protein>
<dbReference type="RefSeq" id="WP_160953061.1">
    <property type="nucleotide sequence ID" value="NZ_WWEQ01000021.1"/>
</dbReference>